<gene>
    <name evidence="2" type="ORF">PIB30_063784</name>
</gene>
<evidence type="ECO:0000313" key="2">
    <source>
        <dbReference type="EMBL" id="MED6124942.1"/>
    </source>
</evidence>
<sequence>MQCVQKIKIIPLNIKIPNLLPHYEMNFKSKSPFGHGNHNRSFSGDSINHGDGETVAGTTPDLPSWSTDDDVILSLFGLFLSLPDLTLASSLPFYHYRRW</sequence>
<keyword evidence="3" id="KW-1185">Reference proteome</keyword>
<protein>
    <submittedName>
        <fullName evidence="2">Uncharacterized protein</fullName>
    </submittedName>
</protein>
<dbReference type="Proteomes" id="UP001341840">
    <property type="component" value="Unassembled WGS sequence"/>
</dbReference>
<comment type="caution">
    <text evidence="2">The sequence shown here is derived from an EMBL/GenBank/DDBJ whole genome shotgun (WGS) entry which is preliminary data.</text>
</comment>
<dbReference type="EMBL" id="JASCZI010030820">
    <property type="protein sequence ID" value="MED6124942.1"/>
    <property type="molecule type" value="Genomic_DNA"/>
</dbReference>
<accession>A0ABU6RLG7</accession>
<evidence type="ECO:0000256" key="1">
    <source>
        <dbReference type="SAM" id="MobiDB-lite"/>
    </source>
</evidence>
<reference evidence="2 3" key="1">
    <citation type="journal article" date="2023" name="Plants (Basel)">
        <title>Bridging the Gap: Combining Genomics and Transcriptomics Approaches to Understand Stylosanthes scabra, an Orphan Legume from the Brazilian Caatinga.</title>
        <authorList>
            <person name="Ferreira-Neto J.R.C."/>
            <person name="da Silva M.D."/>
            <person name="Binneck E."/>
            <person name="de Melo N.F."/>
            <person name="da Silva R.H."/>
            <person name="de Melo A.L.T.M."/>
            <person name="Pandolfi V."/>
            <person name="Bustamante F.O."/>
            <person name="Brasileiro-Vidal A.C."/>
            <person name="Benko-Iseppon A.M."/>
        </authorList>
    </citation>
    <scope>NUCLEOTIDE SEQUENCE [LARGE SCALE GENOMIC DNA]</scope>
    <source>
        <tissue evidence="2">Leaves</tissue>
    </source>
</reference>
<name>A0ABU6RLG7_9FABA</name>
<evidence type="ECO:0000313" key="3">
    <source>
        <dbReference type="Proteomes" id="UP001341840"/>
    </source>
</evidence>
<organism evidence="2 3">
    <name type="scientific">Stylosanthes scabra</name>
    <dbReference type="NCBI Taxonomy" id="79078"/>
    <lineage>
        <taxon>Eukaryota</taxon>
        <taxon>Viridiplantae</taxon>
        <taxon>Streptophyta</taxon>
        <taxon>Embryophyta</taxon>
        <taxon>Tracheophyta</taxon>
        <taxon>Spermatophyta</taxon>
        <taxon>Magnoliopsida</taxon>
        <taxon>eudicotyledons</taxon>
        <taxon>Gunneridae</taxon>
        <taxon>Pentapetalae</taxon>
        <taxon>rosids</taxon>
        <taxon>fabids</taxon>
        <taxon>Fabales</taxon>
        <taxon>Fabaceae</taxon>
        <taxon>Papilionoideae</taxon>
        <taxon>50 kb inversion clade</taxon>
        <taxon>dalbergioids sensu lato</taxon>
        <taxon>Dalbergieae</taxon>
        <taxon>Pterocarpus clade</taxon>
        <taxon>Stylosanthes</taxon>
    </lineage>
</organism>
<feature type="region of interest" description="Disordered" evidence="1">
    <location>
        <begin position="34"/>
        <end position="62"/>
    </location>
</feature>
<proteinExistence type="predicted"/>